<evidence type="ECO:0000259" key="5">
    <source>
        <dbReference type="SMART" id="SM00653"/>
    </source>
</evidence>
<evidence type="ECO:0000256" key="3">
    <source>
        <dbReference type="ARBA" id="ARBA00022917"/>
    </source>
</evidence>
<dbReference type="AlphaFoldDB" id="A0A2V3J1R9"/>
<dbReference type="InterPro" id="IPR016189">
    <property type="entry name" value="Transl_init_fac_IF2/IF5_N"/>
</dbReference>
<dbReference type="InterPro" id="IPR002735">
    <property type="entry name" value="Transl_init_fac_IF2/IF5_dom"/>
</dbReference>
<dbReference type="GO" id="GO:0003743">
    <property type="term" value="F:translation initiation factor activity"/>
    <property type="evidence" value="ECO:0007669"/>
    <property type="project" value="UniProtKB-KW"/>
</dbReference>
<dbReference type="InterPro" id="IPR016190">
    <property type="entry name" value="Transl_init_fac_IF2/IF5_Zn-bd"/>
</dbReference>
<keyword evidence="2 6" id="KW-0396">Initiation factor</keyword>
<feature type="compositionally biased region" description="Low complexity" evidence="4">
    <location>
        <begin position="44"/>
        <end position="55"/>
    </location>
</feature>
<dbReference type="PANTHER" id="PTHR23001">
    <property type="entry name" value="EUKARYOTIC TRANSLATION INITIATION FACTOR"/>
    <property type="match status" value="1"/>
</dbReference>
<comment type="caution">
    <text evidence="6">The sequence shown here is derived from an EMBL/GenBank/DDBJ whole genome shotgun (WGS) entry which is preliminary data.</text>
</comment>
<gene>
    <name evidence="6" type="ORF">BWQ96_02303</name>
</gene>
<keyword evidence="3" id="KW-0648">Protein biosynthesis</keyword>
<evidence type="ECO:0000256" key="4">
    <source>
        <dbReference type="SAM" id="MobiDB-lite"/>
    </source>
</evidence>
<evidence type="ECO:0000313" key="6">
    <source>
        <dbReference type="EMBL" id="PXF47917.1"/>
    </source>
</evidence>
<dbReference type="InterPro" id="IPR045196">
    <property type="entry name" value="IF2/IF5"/>
</dbReference>
<proteinExistence type="inferred from homology"/>
<feature type="domain" description="Translation initiation factor IF2/IF5" evidence="5">
    <location>
        <begin position="159"/>
        <end position="270"/>
    </location>
</feature>
<dbReference type="GO" id="GO:0005850">
    <property type="term" value="C:eukaryotic translation initiation factor 2 complex"/>
    <property type="evidence" value="ECO:0007669"/>
    <property type="project" value="TreeGrafter"/>
</dbReference>
<dbReference type="GO" id="GO:0001731">
    <property type="term" value="P:formation of translation preinitiation complex"/>
    <property type="evidence" value="ECO:0007669"/>
    <property type="project" value="TreeGrafter"/>
</dbReference>
<sequence length="290" mass="31498">MGGEAPEDVKAAPVSENKEVETTAVPSFDLTKKKKKKKPKATAGNVEGVTNGVGNIALEDGANLNPDVPSAAPVDEPLDFALPDFSGKKKTKKKVFFDADADAESGKARETAEGVSRRDVQPQPWDGTDRDYTYAELIGRALQFLHGKNPALASGGPVSKKVSLPLPQVAREGTKKTVFLNFGSICKSIHRQQEHLLNYIGAELGTTSNIQDGGRLVIKGRFGAEGILNVLKKYMLEYVICTSCRSPDTVLMRDANTRLYFVSCESCGAKRSVAPIRQGFMAQVEKRKRR</sequence>
<dbReference type="FunFam" id="3.30.30.170:FF:000001">
    <property type="entry name" value="Eukaryotic translation initiation factor 2 subunit"/>
    <property type="match status" value="1"/>
</dbReference>
<keyword evidence="7" id="KW-1185">Reference proteome</keyword>
<name>A0A2V3J1R9_9FLOR</name>
<evidence type="ECO:0000256" key="2">
    <source>
        <dbReference type="ARBA" id="ARBA00022540"/>
    </source>
</evidence>
<protein>
    <submittedName>
        <fullName evidence="6">Eukaryotic translation initiation factor 2 subunit beta</fullName>
    </submittedName>
</protein>
<dbReference type="GO" id="GO:0031369">
    <property type="term" value="F:translation initiation factor binding"/>
    <property type="evidence" value="ECO:0007669"/>
    <property type="project" value="TreeGrafter"/>
</dbReference>
<accession>A0A2V3J1R9</accession>
<dbReference type="STRING" id="448386.A0A2V3J1R9"/>
<evidence type="ECO:0000256" key="1">
    <source>
        <dbReference type="ARBA" id="ARBA00010397"/>
    </source>
</evidence>
<feature type="region of interest" description="Disordered" evidence="4">
    <location>
        <begin position="102"/>
        <end position="126"/>
    </location>
</feature>
<dbReference type="PANTHER" id="PTHR23001:SF3">
    <property type="entry name" value="EUKARYOTIC TRANSLATION INITIATION FACTOR 2 SUBUNIT 2"/>
    <property type="match status" value="1"/>
</dbReference>
<dbReference type="Pfam" id="PF01873">
    <property type="entry name" value="eIF-5_eIF-2B"/>
    <property type="match status" value="1"/>
</dbReference>
<feature type="compositionally biased region" description="Basic and acidic residues" evidence="4">
    <location>
        <begin position="104"/>
        <end position="120"/>
    </location>
</feature>
<dbReference type="SMART" id="SM00653">
    <property type="entry name" value="eIF2B_5"/>
    <property type="match status" value="1"/>
</dbReference>
<dbReference type="EMBL" id="NBIV01000018">
    <property type="protein sequence ID" value="PXF47917.1"/>
    <property type="molecule type" value="Genomic_DNA"/>
</dbReference>
<dbReference type="SUPFAM" id="SSF100966">
    <property type="entry name" value="Translation initiation factor 2 beta, aIF2beta, N-terminal domain"/>
    <property type="match status" value="1"/>
</dbReference>
<dbReference type="Proteomes" id="UP000247409">
    <property type="component" value="Unassembled WGS sequence"/>
</dbReference>
<organism evidence="6 7">
    <name type="scientific">Gracilariopsis chorda</name>
    <dbReference type="NCBI Taxonomy" id="448386"/>
    <lineage>
        <taxon>Eukaryota</taxon>
        <taxon>Rhodophyta</taxon>
        <taxon>Florideophyceae</taxon>
        <taxon>Rhodymeniophycidae</taxon>
        <taxon>Gracilariales</taxon>
        <taxon>Gracilariaceae</taxon>
        <taxon>Gracilariopsis</taxon>
    </lineage>
</organism>
<reference evidence="6 7" key="1">
    <citation type="journal article" date="2018" name="Mol. Biol. Evol.">
        <title>Analysis of the draft genome of the red seaweed Gracilariopsis chorda provides insights into genome size evolution in Rhodophyta.</title>
        <authorList>
            <person name="Lee J."/>
            <person name="Yang E.C."/>
            <person name="Graf L."/>
            <person name="Yang J.H."/>
            <person name="Qiu H."/>
            <person name="Zel Zion U."/>
            <person name="Chan C.X."/>
            <person name="Stephens T.G."/>
            <person name="Weber A.P.M."/>
            <person name="Boo G.H."/>
            <person name="Boo S.M."/>
            <person name="Kim K.M."/>
            <person name="Shin Y."/>
            <person name="Jung M."/>
            <person name="Lee S.J."/>
            <person name="Yim H.S."/>
            <person name="Lee J.H."/>
            <person name="Bhattacharya D."/>
            <person name="Yoon H.S."/>
        </authorList>
    </citation>
    <scope>NUCLEOTIDE SEQUENCE [LARGE SCALE GENOMIC DNA]</scope>
    <source>
        <strain evidence="6 7">SKKU-2015</strain>
        <tissue evidence="6">Whole body</tissue>
    </source>
</reference>
<dbReference type="Gene3D" id="3.30.30.170">
    <property type="match status" value="1"/>
</dbReference>
<dbReference type="GO" id="GO:0003729">
    <property type="term" value="F:mRNA binding"/>
    <property type="evidence" value="ECO:0007669"/>
    <property type="project" value="TreeGrafter"/>
</dbReference>
<evidence type="ECO:0000313" key="7">
    <source>
        <dbReference type="Proteomes" id="UP000247409"/>
    </source>
</evidence>
<feature type="region of interest" description="Disordered" evidence="4">
    <location>
        <begin position="1"/>
        <end position="70"/>
    </location>
</feature>
<dbReference type="OrthoDB" id="10255414at2759"/>
<comment type="similarity">
    <text evidence="1">Belongs to the eIF-2-beta/eIF-5 family.</text>
</comment>
<dbReference type="SUPFAM" id="SSF75689">
    <property type="entry name" value="Zinc-binding domain of translation initiation factor 2 beta"/>
    <property type="match status" value="1"/>
</dbReference>